<keyword evidence="5" id="KW-0808">Transferase</keyword>
<keyword evidence="4" id="KW-0444">Lipid biosynthesis</keyword>
<keyword evidence="18" id="KW-0479">Metal-binding</keyword>
<keyword evidence="10 19" id="KW-1133">Transmembrane helix</keyword>
<dbReference type="Proteomes" id="UP000177309">
    <property type="component" value="Unassembled WGS sequence"/>
</dbReference>
<dbReference type="PANTHER" id="PTHR34299">
    <property type="entry name" value="DIACYLGLYCEROL KINASE"/>
    <property type="match status" value="1"/>
</dbReference>
<sequence length="116" mass="12430">MPRKFIKSFECAKSGVGHAVKTQRNLWIHFFAGLAVLFVATQLQVSLLELAVLVTAIFAVIVIEMVNTSIEELVNILSPEHRKEAALAKDVAAASVLLSAVGAVVVGLLILVPKIL</sequence>
<dbReference type="GO" id="GO:0005886">
    <property type="term" value="C:plasma membrane"/>
    <property type="evidence" value="ECO:0007669"/>
    <property type="project" value="UniProtKB-SubCell"/>
</dbReference>
<dbReference type="GO" id="GO:0005524">
    <property type="term" value="F:ATP binding"/>
    <property type="evidence" value="ECO:0007669"/>
    <property type="project" value="UniProtKB-KW"/>
</dbReference>
<comment type="similarity">
    <text evidence="2">Belongs to the bacterial diacylglycerol kinase family.</text>
</comment>
<dbReference type="PANTHER" id="PTHR34299:SF1">
    <property type="entry name" value="DIACYLGLYCEROL KINASE"/>
    <property type="match status" value="1"/>
</dbReference>
<evidence type="ECO:0000256" key="17">
    <source>
        <dbReference type="PIRSR" id="PIRSR600829-3"/>
    </source>
</evidence>
<feature type="binding site" evidence="16">
    <location>
        <position position="64"/>
    </location>
    <ligand>
        <name>substrate</name>
    </ligand>
</feature>
<name>A0A1F4TQC2_UNCSA</name>
<keyword evidence="6 19" id="KW-0812">Transmembrane</keyword>
<evidence type="ECO:0000256" key="13">
    <source>
        <dbReference type="ARBA" id="ARBA00023209"/>
    </source>
</evidence>
<dbReference type="Gene3D" id="1.10.287.3610">
    <property type="match status" value="1"/>
</dbReference>
<evidence type="ECO:0000256" key="15">
    <source>
        <dbReference type="PIRSR" id="PIRSR600829-1"/>
    </source>
</evidence>
<feature type="binding site" evidence="18">
    <location>
        <position position="71"/>
    </location>
    <ligand>
        <name>a divalent metal cation</name>
        <dbReference type="ChEBI" id="CHEBI:60240"/>
    </ligand>
</feature>
<evidence type="ECO:0000256" key="4">
    <source>
        <dbReference type="ARBA" id="ARBA00022516"/>
    </source>
</evidence>
<keyword evidence="11" id="KW-0443">Lipid metabolism</keyword>
<feature type="active site" description="Proton acceptor" evidence="15">
    <location>
        <position position="64"/>
    </location>
</feature>
<keyword evidence="13" id="KW-0594">Phospholipid biosynthesis</keyword>
<dbReference type="CDD" id="cd14265">
    <property type="entry name" value="UDPK_IM_like"/>
    <property type="match status" value="1"/>
</dbReference>
<evidence type="ECO:0000256" key="1">
    <source>
        <dbReference type="ARBA" id="ARBA00004651"/>
    </source>
</evidence>
<dbReference type="EMBL" id="MEUI01000012">
    <property type="protein sequence ID" value="OGC34866.1"/>
    <property type="molecule type" value="Genomic_DNA"/>
</dbReference>
<dbReference type="InterPro" id="IPR036945">
    <property type="entry name" value="DAGK_sf"/>
</dbReference>
<dbReference type="GO" id="GO:0016301">
    <property type="term" value="F:kinase activity"/>
    <property type="evidence" value="ECO:0007669"/>
    <property type="project" value="UniProtKB-KW"/>
</dbReference>
<dbReference type="Pfam" id="PF01219">
    <property type="entry name" value="DAGK_prokar"/>
    <property type="match status" value="1"/>
</dbReference>
<dbReference type="AlphaFoldDB" id="A0A1F4TQC2"/>
<evidence type="ECO:0000256" key="2">
    <source>
        <dbReference type="ARBA" id="ARBA00005967"/>
    </source>
</evidence>
<evidence type="ECO:0008006" key="22">
    <source>
        <dbReference type="Google" id="ProtNLM"/>
    </source>
</evidence>
<keyword evidence="8" id="KW-0418">Kinase</keyword>
<evidence type="ECO:0000256" key="9">
    <source>
        <dbReference type="ARBA" id="ARBA00022840"/>
    </source>
</evidence>
<feature type="transmembrane region" description="Helical" evidence="19">
    <location>
        <begin position="26"/>
        <end position="44"/>
    </location>
</feature>
<organism evidence="20 21">
    <name type="scientific">candidate division WOR-1 bacterium RIFOXYC2_FULL_41_25</name>
    <dbReference type="NCBI Taxonomy" id="1802586"/>
    <lineage>
        <taxon>Bacteria</taxon>
        <taxon>Bacillati</taxon>
        <taxon>Saganbacteria</taxon>
    </lineage>
</organism>
<feature type="transmembrane region" description="Helical" evidence="19">
    <location>
        <begin position="91"/>
        <end position="112"/>
    </location>
</feature>
<evidence type="ECO:0000256" key="14">
    <source>
        <dbReference type="ARBA" id="ARBA00023264"/>
    </source>
</evidence>
<comment type="caution">
    <text evidence="20">The sequence shown here is derived from an EMBL/GenBank/DDBJ whole genome shotgun (WGS) entry which is preliminary data.</text>
</comment>
<keyword evidence="7 17" id="KW-0547">Nucleotide-binding</keyword>
<dbReference type="InterPro" id="IPR000829">
    <property type="entry name" value="DAGK"/>
</dbReference>
<dbReference type="InterPro" id="IPR033717">
    <property type="entry name" value="UDPK"/>
</dbReference>
<evidence type="ECO:0000256" key="10">
    <source>
        <dbReference type="ARBA" id="ARBA00022989"/>
    </source>
</evidence>
<evidence type="ECO:0000256" key="19">
    <source>
        <dbReference type="SAM" id="Phobius"/>
    </source>
</evidence>
<evidence type="ECO:0000256" key="12">
    <source>
        <dbReference type="ARBA" id="ARBA00023136"/>
    </source>
</evidence>
<keyword evidence="12 19" id="KW-0472">Membrane</keyword>
<protein>
    <recommendedName>
        <fullName evidence="22">Diacylglycerol kinase</fullName>
    </recommendedName>
</protein>
<evidence type="ECO:0000256" key="16">
    <source>
        <dbReference type="PIRSR" id="PIRSR600829-2"/>
    </source>
</evidence>
<keyword evidence="18" id="KW-0460">Magnesium</keyword>
<comment type="cofactor">
    <cofactor evidence="18">
        <name>Mg(2+)</name>
        <dbReference type="ChEBI" id="CHEBI:18420"/>
    </cofactor>
    <text evidence="18">Mn(2+), Zn(2+), Cd(2+) and Co(2+) support activity to lesser extents.</text>
</comment>
<dbReference type="GO" id="GO:0046872">
    <property type="term" value="F:metal ion binding"/>
    <property type="evidence" value="ECO:0007669"/>
    <property type="project" value="UniProtKB-KW"/>
</dbReference>
<reference evidence="20 21" key="1">
    <citation type="journal article" date="2016" name="Nat. Commun.">
        <title>Thousands of microbial genomes shed light on interconnected biogeochemical processes in an aquifer system.</title>
        <authorList>
            <person name="Anantharaman K."/>
            <person name="Brown C.T."/>
            <person name="Hug L.A."/>
            <person name="Sharon I."/>
            <person name="Castelle C.J."/>
            <person name="Probst A.J."/>
            <person name="Thomas B.C."/>
            <person name="Singh A."/>
            <person name="Wilkins M.J."/>
            <person name="Karaoz U."/>
            <person name="Brodie E.L."/>
            <person name="Williams K.H."/>
            <person name="Hubbard S.S."/>
            <person name="Banfield J.F."/>
        </authorList>
    </citation>
    <scope>NUCLEOTIDE SEQUENCE [LARGE SCALE GENOMIC DNA]</scope>
</reference>
<evidence type="ECO:0000256" key="11">
    <source>
        <dbReference type="ARBA" id="ARBA00023098"/>
    </source>
</evidence>
<evidence type="ECO:0000256" key="18">
    <source>
        <dbReference type="PIRSR" id="PIRSR600829-4"/>
    </source>
</evidence>
<evidence type="ECO:0000256" key="3">
    <source>
        <dbReference type="ARBA" id="ARBA00022475"/>
    </source>
</evidence>
<feature type="transmembrane region" description="Helical" evidence="19">
    <location>
        <begin position="50"/>
        <end position="70"/>
    </location>
</feature>
<evidence type="ECO:0000256" key="5">
    <source>
        <dbReference type="ARBA" id="ARBA00022679"/>
    </source>
</evidence>
<dbReference type="GO" id="GO:0008654">
    <property type="term" value="P:phospholipid biosynthetic process"/>
    <property type="evidence" value="ECO:0007669"/>
    <property type="project" value="UniProtKB-KW"/>
</dbReference>
<feature type="binding site" evidence="17">
    <location>
        <begin position="89"/>
        <end position="90"/>
    </location>
    <ligand>
        <name>ATP</name>
        <dbReference type="ChEBI" id="CHEBI:30616"/>
    </ligand>
</feature>
<evidence type="ECO:0000256" key="6">
    <source>
        <dbReference type="ARBA" id="ARBA00022692"/>
    </source>
</evidence>
<evidence type="ECO:0000256" key="7">
    <source>
        <dbReference type="ARBA" id="ARBA00022741"/>
    </source>
</evidence>
<evidence type="ECO:0000313" key="21">
    <source>
        <dbReference type="Proteomes" id="UP000177309"/>
    </source>
</evidence>
<keyword evidence="3" id="KW-1003">Cell membrane</keyword>
<evidence type="ECO:0000256" key="8">
    <source>
        <dbReference type="ARBA" id="ARBA00022777"/>
    </source>
</evidence>
<proteinExistence type="inferred from homology"/>
<comment type="subcellular location">
    <subcellularLocation>
        <location evidence="1">Cell membrane</location>
        <topology evidence="1">Multi-pass membrane protein</topology>
    </subcellularLocation>
</comment>
<keyword evidence="9 17" id="KW-0067">ATP-binding</keyword>
<accession>A0A1F4TQC2</accession>
<gene>
    <name evidence="20" type="ORF">A2462_05635</name>
</gene>
<keyword evidence="14" id="KW-1208">Phospholipid metabolism</keyword>
<feature type="binding site" evidence="17">
    <location>
        <position position="71"/>
    </location>
    <ligand>
        <name>ATP</name>
        <dbReference type="ChEBI" id="CHEBI:30616"/>
    </ligand>
</feature>
<evidence type="ECO:0000313" key="20">
    <source>
        <dbReference type="EMBL" id="OGC34866.1"/>
    </source>
</evidence>